<name>A0A218X920_PUNGR</name>
<feature type="compositionally biased region" description="Basic and acidic residues" evidence="1">
    <location>
        <begin position="86"/>
        <end position="95"/>
    </location>
</feature>
<accession>A0A218X920</accession>
<sequence>MAYDRDRMRTRKLFYEAREEEVFSPFEGKPRLGGPLGLSSQGMVASMSRLPTFRRRFRNLVKMLYAEAVQAIVSENRMGGVVIPIEGDKSPKEAEQSPQEAAVA</sequence>
<dbReference type="AlphaFoldDB" id="A0A218X920"/>
<evidence type="ECO:0000313" key="3">
    <source>
        <dbReference type="Proteomes" id="UP000197138"/>
    </source>
</evidence>
<organism evidence="2 3">
    <name type="scientific">Punica granatum</name>
    <name type="common">Pomegranate</name>
    <dbReference type="NCBI Taxonomy" id="22663"/>
    <lineage>
        <taxon>Eukaryota</taxon>
        <taxon>Viridiplantae</taxon>
        <taxon>Streptophyta</taxon>
        <taxon>Embryophyta</taxon>
        <taxon>Tracheophyta</taxon>
        <taxon>Spermatophyta</taxon>
        <taxon>Magnoliopsida</taxon>
        <taxon>eudicotyledons</taxon>
        <taxon>Gunneridae</taxon>
        <taxon>Pentapetalae</taxon>
        <taxon>rosids</taxon>
        <taxon>malvids</taxon>
        <taxon>Myrtales</taxon>
        <taxon>Lythraceae</taxon>
        <taxon>Punica</taxon>
    </lineage>
</organism>
<reference evidence="3" key="1">
    <citation type="journal article" date="2017" name="Plant J.">
        <title>The pomegranate (Punica granatum L.) genome and the genomics of punicalagin biosynthesis.</title>
        <authorList>
            <person name="Qin G."/>
            <person name="Xu C."/>
            <person name="Ming R."/>
            <person name="Tang H."/>
            <person name="Guyot R."/>
            <person name="Kramer E.M."/>
            <person name="Hu Y."/>
            <person name="Yi X."/>
            <person name="Qi Y."/>
            <person name="Xu X."/>
            <person name="Gao Z."/>
            <person name="Pan H."/>
            <person name="Jian J."/>
            <person name="Tian Y."/>
            <person name="Yue Z."/>
            <person name="Xu Y."/>
        </authorList>
    </citation>
    <scope>NUCLEOTIDE SEQUENCE [LARGE SCALE GENOMIC DNA]</scope>
    <source>
        <strain evidence="3">cv. Dabenzi</strain>
    </source>
</reference>
<dbReference type="Proteomes" id="UP000197138">
    <property type="component" value="Unassembled WGS sequence"/>
</dbReference>
<feature type="region of interest" description="Disordered" evidence="1">
    <location>
        <begin position="84"/>
        <end position="104"/>
    </location>
</feature>
<gene>
    <name evidence="2" type="ORF">CDL15_Pgr007306</name>
</gene>
<proteinExistence type="predicted"/>
<evidence type="ECO:0000256" key="1">
    <source>
        <dbReference type="SAM" id="MobiDB-lite"/>
    </source>
</evidence>
<protein>
    <submittedName>
        <fullName evidence="2">Uncharacterized protein</fullName>
    </submittedName>
</protein>
<evidence type="ECO:0000313" key="2">
    <source>
        <dbReference type="EMBL" id="OWM81268.1"/>
    </source>
</evidence>
<dbReference type="EMBL" id="MTKT01002214">
    <property type="protein sequence ID" value="OWM81268.1"/>
    <property type="molecule type" value="Genomic_DNA"/>
</dbReference>
<comment type="caution">
    <text evidence="2">The sequence shown here is derived from an EMBL/GenBank/DDBJ whole genome shotgun (WGS) entry which is preliminary data.</text>
</comment>